<feature type="region of interest" description="Disordered" evidence="11">
    <location>
        <begin position="115"/>
        <end position="143"/>
    </location>
</feature>
<evidence type="ECO:0000256" key="6">
    <source>
        <dbReference type="ARBA" id="ARBA00022759"/>
    </source>
</evidence>
<feature type="domain" description="VLRF1" evidence="12">
    <location>
        <begin position="336"/>
        <end position="518"/>
    </location>
</feature>
<keyword evidence="5" id="KW-0677">Repeat</keyword>
<comment type="caution">
    <text evidence="13">The sequence shown here is derived from an EMBL/GenBank/DDBJ whole genome shotgun (WGS) entry which is preliminary data.</text>
</comment>
<evidence type="ECO:0000256" key="9">
    <source>
        <dbReference type="ARBA" id="ARBA00023054"/>
    </source>
</evidence>
<reference evidence="13" key="1">
    <citation type="journal article" date="2023" name="PhytoFront">
        <title>Draft Genome Resources of Seven Strains of Tilletia horrida, Causal Agent of Kernel Smut of Rice.</title>
        <authorList>
            <person name="Khanal S."/>
            <person name="Antony Babu S."/>
            <person name="Zhou X.G."/>
        </authorList>
    </citation>
    <scope>NUCLEOTIDE SEQUENCE</scope>
    <source>
        <strain evidence="13">TX3</strain>
    </source>
</reference>
<comment type="similarity">
    <text evidence="2 10">Belongs to the ANKZF1/VMS1 family.</text>
</comment>
<evidence type="ECO:0000256" key="11">
    <source>
        <dbReference type="SAM" id="MobiDB-lite"/>
    </source>
</evidence>
<keyword evidence="6 10" id="KW-0255">Endonuclease</keyword>
<feature type="compositionally biased region" description="Acidic residues" evidence="11">
    <location>
        <begin position="124"/>
        <end position="139"/>
    </location>
</feature>
<dbReference type="InterPro" id="IPR047139">
    <property type="entry name" value="ANKZ1/VMS1"/>
</dbReference>
<dbReference type="PANTHER" id="PTHR16036">
    <property type="entry name" value="ANKYRIN REPEAT AND ZINC FINGER DOMAIN-CONTAINING PROTEIN 1"/>
    <property type="match status" value="1"/>
</dbReference>
<organism evidence="13 14">
    <name type="scientific">Tilletia horrida</name>
    <dbReference type="NCBI Taxonomy" id="155126"/>
    <lineage>
        <taxon>Eukaryota</taxon>
        <taxon>Fungi</taxon>
        <taxon>Dikarya</taxon>
        <taxon>Basidiomycota</taxon>
        <taxon>Ustilaginomycotina</taxon>
        <taxon>Exobasidiomycetes</taxon>
        <taxon>Tilletiales</taxon>
        <taxon>Tilletiaceae</taxon>
        <taxon>Tilletia</taxon>
    </lineage>
</organism>
<comment type="subcellular location">
    <subcellularLocation>
        <location evidence="1">Cytoplasm</location>
    </subcellularLocation>
</comment>
<accession>A0AAN6G8E1</accession>
<dbReference type="AlphaFoldDB" id="A0AAN6G8E1"/>
<keyword evidence="9" id="KW-0175">Coiled coil</keyword>
<dbReference type="Proteomes" id="UP001176521">
    <property type="component" value="Unassembled WGS sequence"/>
</dbReference>
<sequence>MASSASPQAQAQQQQQQRHPYLAAGPLYAFALPVPLLPTVRTLQSPINEPLPSPHDIIANPSSRPYPQAQPQQQLQQQSTSAPPSAAPTLSIRFPKARSEATSAKSATVAAAAAASSRANGAAQEEDDDSTSDENDDDTPAYAAIGAGPNAPFIWLHSSEESLAQQQFGIHRSLFTLPPSSAPAIDRQNDFPVSHLLGLQLPPITRPRGIARSVLLQSQHKGGVHGLTGRALKAQGVQEAARRLGFRIIEGAGYIAGLGKIDSSVDEEGESSDEEIGGQAGTDGTDEEHVSVPSRHHSDGEADEGDDAATNTATSTVSRPSTSITPLQQSLLSSPELKTWTVILLGGGHFAAAIIALNPFYEVSPKLFPNGPPIAEQLLHMASTQPNTDRSILLLAHKTIHRYTTRRKQGGSQSTQDASGKFAKSAGAQLRRYGEQSLRDEIRATLSSPGWRTLLAQTDRVWVRAGARAASGVLWNWPSGDSPLDIHRAHDTVVSVPVQTRKPTLGECVRIWAELSRVRVRSWSPAELAALEEDVRVEREKGRAAAERRNKAALASADASQKVAPAEVTRRKAAVLTDRERAGRDRFNRMVDMVRKGKTDTLVDFLSKYEEELVKRGGGWGSAAAEADGQDAAPAGPSIDTSLPLWWRAHEAGIPLDELRSGDALNGDTENEAFETVPTSVPSTLLQLASEAGAEDIVQYLLIERRANPTLPIQPFLRRTAAARSDPTLSTTAPHRTAYDLTTSRPVRDIFRRLMAEQPDWYDWAGMGPGGARIPSALTGEMEERREGKAKERRNLMREKARAREAATAASSKGSQSDAPSSAFAAAAPAPPPAPPKPSSDVSNRLGGGSGGANAPSALRQAIDQQAGVTPEMRARIEREKRARAAEARMKALQGGKP</sequence>
<feature type="compositionally biased region" description="Basic and acidic residues" evidence="11">
    <location>
        <begin position="873"/>
        <end position="890"/>
    </location>
</feature>
<dbReference type="Pfam" id="PF18826">
    <property type="entry name" value="bVLRF1"/>
    <property type="match status" value="1"/>
</dbReference>
<evidence type="ECO:0000313" key="13">
    <source>
        <dbReference type="EMBL" id="KAK0526412.1"/>
    </source>
</evidence>
<evidence type="ECO:0000256" key="2">
    <source>
        <dbReference type="ARBA" id="ARBA00009262"/>
    </source>
</evidence>
<evidence type="ECO:0000256" key="5">
    <source>
        <dbReference type="ARBA" id="ARBA00022737"/>
    </source>
</evidence>
<feature type="region of interest" description="Disordered" evidence="11">
    <location>
        <begin position="773"/>
        <end position="898"/>
    </location>
</feature>
<proteinExistence type="inferred from homology"/>
<dbReference type="PROSITE" id="PS52044">
    <property type="entry name" value="VLRF1"/>
    <property type="match status" value="1"/>
</dbReference>
<evidence type="ECO:0000256" key="4">
    <source>
        <dbReference type="ARBA" id="ARBA00022722"/>
    </source>
</evidence>
<keyword evidence="14" id="KW-1185">Reference proteome</keyword>
<feature type="compositionally biased region" description="Basic and acidic residues" evidence="11">
    <location>
        <begin position="782"/>
        <end position="805"/>
    </location>
</feature>
<comment type="domain">
    <text evidence="10">The VLRF1 domain mediates binding to the 60S ribosomal subunit.</text>
</comment>
<evidence type="ECO:0000256" key="7">
    <source>
        <dbReference type="ARBA" id="ARBA00022801"/>
    </source>
</evidence>
<dbReference type="InterPro" id="IPR041175">
    <property type="entry name" value="VLRF1/Vms1"/>
</dbReference>
<evidence type="ECO:0000313" key="14">
    <source>
        <dbReference type="Proteomes" id="UP001176521"/>
    </source>
</evidence>
<dbReference type="GO" id="GO:0036503">
    <property type="term" value="P:ERAD pathway"/>
    <property type="evidence" value="ECO:0007669"/>
    <property type="project" value="TreeGrafter"/>
</dbReference>
<protein>
    <recommendedName>
        <fullName evidence="12">VLRF1 domain-containing protein</fullName>
    </recommendedName>
</protein>
<keyword evidence="3 10" id="KW-0963">Cytoplasm</keyword>
<feature type="compositionally biased region" description="Pro residues" evidence="11">
    <location>
        <begin position="829"/>
        <end position="838"/>
    </location>
</feature>
<keyword evidence="8" id="KW-0040">ANK repeat</keyword>
<dbReference type="GO" id="GO:0005737">
    <property type="term" value="C:cytoplasm"/>
    <property type="evidence" value="ECO:0007669"/>
    <property type="project" value="UniProtKB-SubCell"/>
</dbReference>
<dbReference type="GO" id="GO:0004519">
    <property type="term" value="F:endonuclease activity"/>
    <property type="evidence" value="ECO:0007669"/>
    <property type="project" value="UniProtKB-KW"/>
</dbReference>
<keyword evidence="7 10" id="KW-0378">Hydrolase</keyword>
<evidence type="ECO:0000259" key="12">
    <source>
        <dbReference type="PROSITE" id="PS52044"/>
    </source>
</evidence>
<dbReference type="EMBL" id="JAPDMQ010000356">
    <property type="protein sequence ID" value="KAK0526412.1"/>
    <property type="molecule type" value="Genomic_DNA"/>
</dbReference>
<keyword evidence="4 10" id="KW-0540">Nuclease</keyword>
<feature type="active site" evidence="10">
    <location>
        <position position="413"/>
    </location>
</feature>
<gene>
    <name evidence="13" type="ORF">OC842_005202</name>
</gene>
<evidence type="ECO:0000256" key="8">
    <source>
        <dbReference type="ARBA" id="ARBA00023043"/>
    </source>
</evidence>
<evidence type="ECO:0000256" key="10">
    <source>
        <dbReference type="PROSITE-ProRule" id="PRU01389"/>
    </source>
</evidence>
<feature type="region of interest" description="Disordered" evidence="11">
    <location>
        <begin position="1"/>
        <end position="20"/>
    </location>
</feature>
<feature type="region of interest" description="Disordered" evidence="11">
    <location>
        <begin position="264"/>
        <end position="327"/>
    </location>
</feature>
<dbReference type="PANTHER" id="PTHR16036:SF2">
    <property type="entry name" value="TRNA ENDONUCLEASE ANKZF1"/>
    <property type="match status" value="1"/>
</dbReference>
<evidence type="ECO:0000256" key="1">
    <source>
        <dbReference type="ARBA" id="ARBA00004496"/>
    </source>
</evidence>
<feature type="compositionally biased region" description="Low complexity" evidence="11">
    <location>
        <begin position="67"/>
        <end position="89"/>
    </location>
</feature>
<feature type="compositionally biased region" description="Acidic residues" evidence="11">
    <location>
        <begin position="264"/>
        <end position="276"/>
    </location>
</feature>
<feature type="compositionally biased region" description="Low complexity" evidence="11">
    <location>
        <begin position="806"/>
        <end position="828"/>
    </location>
</feature>
<evidence type="ECO:0000256" key="3">
    <source>
        <dbReference type="ARBA" id="ARBA00022490"/>
    </source>
</evidence>
<name>A0AAN6G8E1_9BASI</name>
<feature type="region of interest" description="Disordered" evidence="11">
    <location>
        <begin position="44"/>
        <end position="89"/>
    </location>
</feature>
<dbReference type="GO" id="GO:0016787">
    <property type="term" value="F:hydrolase activity"/>
    <property type="evidence" value="ECO:0007669"/>
    <property type="project" value="UniProtKB-KW"/>
</dbReference>
<feature type="compositionally biased region" description="Low complexity" evidence="11">
    <location>
        <begin position="1"/>
        <end position="17"/>
    </location>
</feature>